<name>A0A8X6MRX0_NEPPI</name>
<protein>
    <submittedName>
        <fullName evidence="1">Uncharacterized protein</fullName>
    </submittedName>
</protein>
<evidence type="ECO:0000313" key="2">
    <source>
        <dbReference type="Proteomes" id="UP000887013"/>
    </source>
</evidence>
<sequence length="98" mass="10260">MWCLPAALNDAVYGAVPCIAACRYGQRLLCISAAVVYLQKSVSARFVCWLACSALTNEVADKRAVCQRAASVASTRGGLCSLAGARCALCSQLDSTPQ</sequence>
<accession>A0A8X6MRX0</accession>
<keyword evidence="2" id="KW-1185">Reference proteome</keyword>
<evidence type="ECO:0000313" key="1">
    <source>
        <dbReference type="EMBL" id="GFS74669.1"/>
    </source>
</evidence>
<reference evidence="1" key="1">
    <citation type="submission" date="2020-08" db="EMBL/GenBank/DDBJ databases">
        <title>Multicomponent nature underlies the extraordinary mechanical properties of spider dragline silk.</title>
        <authorList>
            <person name="Kono N."/>
            <person name="Nakamura H."/>
            <person name="Mori M."/>
            <person name="Yoshida Y."/>
            <person name="Ohtoshi R."/>
            <person name="Malay A.D."/>
            <person name="Moran D.A.P."/>
            <person name="Tomita M."/>
            <person name="Numata K."/>
            <person name="Arakawa K."/>
        </authorList>
    </citation>
    <scope>NUCLEOTIDE SEQUENCE</scope>
</reference>
<gene>
    <name evidence="1" type="ORF">NPIL_25721</name>
</gene>
<dbReference type="AlphaFoldDB" id="A0A8X6MRX0"/>
<dbReference type="Proteomes" id="UP000887013">
    <property type="component" value="Unassembled WGS sequence"/>
</dbReference>
<comment type="caution">
    <text evidence="1">The sequence shown here is derived from an EMBL/GenBank/DDBJ whole genome shotgun (WGS) entry which is preliminary data.</text>
</comment>
<organism evidence="1 2">
    <name type="scientific">Nephila pilipes</name>
    <name type="common">Giant wood spider</name>
    <name type="synonym">Nephila maculata</name>
    <dbReference type="NCBI Taxonomy" id="299642"/>
    <lineage>
        <taxon>Eukaryota</taxon>
        <taxon>Metazoa</taxon>
        <taxon>Ecdysozoa</taxon>
        <taxon>Arthropoda</taxon>
        <taxon>Chelicerata</taxon>
        <taxon>Arachnida</taxon>
        <taxon>Araneae</taxon>
        <taxon>Araneomorphae</taxon>
        <taxon>Entelegynae</taxon>
        <taxon>Araneoidea</taxon>
        <taxon>Nephilidae</taxon>
        <taxon>Nephila</taxon>
    </lineage>
</organism>
<proteinExistence type="predicted"/>
<dbReference type="EMBL" id="BMAW01050313">
    <property type="protein sequence ID" value="GFS74669.1"/>
    <property type="molecule type" value="Genomic_DNA"/>
</dbReference>